<organism evidence="1 2">
    <name type="scientific">Propionigenium maris DSM 9537</name>
    <dbReference type="NCBI Taxonomy" id="1123000"/>
    <lineage>
        <taxon>Bacteria</taxon>
        <taxon>Fusobacteriati</taxon>
        <taxon>Fusobacteriota</taxon>
        <taxon>Fusobacteriia</taxon>
        <taxon>Fusobacteriales</taxon>
        <taxon>Fusobacteriaceae</taxon>
        <taxon>Propionigenium</taxon>
    </lineage>
</organism>
<dbReference type="InterPro" id="IPR027417">
    <property type="entry name" value="P-loop_NTPase"/>
</dbReference>
<dbReference type="AlphaFoldDB" id="A0A9W6GPY7"/>
<dbReference type="EMBL" id="BSDY01000051">
    <property type="protein sequence ID" value="GLI58360.1"/>
    <property type="molecule type" value="Genomic_DNA"/>
</dbReference>
<keyword evidence="2" id="KW-1185">Reference proteome</keyword>
<evidence type="ECO:0008006" key="3">
    <source>
        <dbReference type="Google" id="ProtNLM"/>
    </source>
</evidence>
<evidence type="ECO:0000313" key="2">
    <source>
        <dbReference type="Proteomes" id="UP001144471"/>
    </source>
</evidence>
<dbReference type="Gene3D" id="3.40.50.300">
    <property type="entry name" value="P-loop containing nucleotide triphosphate hydrolases"/>
    <property type="match status" value="1"/>
</dbReference>
<reference evidence="1" key="1">
    <citation type="submission" date="2022-12" db="EMBL/GenBank/DDBJ databases">
        <title>Reference genome sequencing for broad-spectrum identification of bacterial and archaeal isolates by mass spectrometry.</title>
        <authorList>
            <person name="Sekiguchi Y."/>
            <person name="Tourlousse D.M."/>
        </authorList>
    </citation>
    <scope>NUCLEOTIDE SEQUENCE</scope>
    <source>
        <strain evidence="1">10succ1</strain>
    </source>
</reference>
<comment type="caution">
    <text evidence="1">The sequence shown here is derived from an EMBL/GenBank/DDBJ whole genome shotgun (WGS) entry which is preliminary data.</text>
</comment>
<accession>A0A9W6GPY7</accession>
<dbReference type="SUPFAM" id="SSF52540">
    <property type="entry name" value="P-loop containing nucleoside triphosphate hydrolases"/>
    <property type="match status" value="1"/>
</dbReference>
<protein>
    <recommendedName>
        <fullName evidence="3">ATP-binding protein</fullName>
    </recommendedName>
</protein>
<evidence type="ECO:0000313" key="1">
    <source>
        <dbReference type="EMBL" id="GLI58360.1"/>
    </source>
</evidence>
<proteinExistence type="predicted"/>
<gene>
    <name evidence="1" type="ORF">PM10SUCC1_38740</name>
</gene>
<name>A0A9W6GPY7_9FUSO</name>
<sequence length="229" mass="25805">MRVVNTIKDKRIRIICGHYGSGKSEFSVNYIKNLKKNYDKVALIDLDVVNPYFRSREKAEELENEGIRVISSSIKGSNADLPSLAGDINVPILDKSYEVVIDLGGDSVGARVLGRYREDIANDSYDMLVVLNANRPETHTPQQAITYIKSIEESAGLKVTGIVNNTHLLKSTTIEDVMRGQKLAEEVAQELGIDVRYTACMERLADELPEELKDRYFPIGMHLRKEWMS</sequence>
<dbReference type="Proteomes" id="UP001144471">
    <property type="component" value="Unassembled WGS sequence"/>
</dbReference>